<feature type="compositionally biased region" description="Polar residues" evidence="11">
    <location>
        <begin position="35"/>
        <end position="48"/>
    </location>
</feature>
<protein>
    <recommendedName>
        <fullName evidence="10">Deoxyuridine 5'-triphosphate nucleotidohydrolase</fullName>
        <shortName evidence="10">dUTPase</shortName>
        <ecNumber evidence="10">3.6.1.23</ecNumber>
    </recommendedName>
    <alternativeName>
        <fullName evidence="10">dUTP pyrophosphatase</fullName>
    </alternativeName>
</protein>
<evidence type="ECO:0000256" key="4">
    <source>
        <dbReference type="ARBA" id="ARBA00006581"/>
    </source>
</evidence>
<keyword evidence="7 10" id="KW-0460">Magnesium</keyword>
<comment type="function">
    <text evidence="2">This enzyme is involved in nucleotide metabolism: it produces dUMP, the immediate precursor of thymidine nucleotides and it decreases the intracellular concentration of dUTP so that uracil cannot be incorporated into DNA.</text>
</comment>
<evidence type="ECO:0000256" key="3">
    <source>
        <dbReference type="ARBA" id="ARBA00005142"/>
    </source>
</evidence>
<reference evidence="13" key="1">
    <citation type="journal article" date="2020" name="Stud. Mycol.">
        <title>101 Dothideomycetes genomes: a test case for predicting lifestyles and emergence of pathogens.</title>
        <authorList>
            <person name="Haridas S."/>
            <person name="Albert R."/>
            <person name="Binder M."/>
            <person name="Bloem J."/>
            <person name="Labutti K."/>
            <person name="Salamov A."/>
            <person name="Andreopoulos B."/>
            <person name="Baker S."/>
            <person name="Barry K."/>
            <person name="Bills G."/>
            <person name="Bluhm B."/>
            <person name="Cannon C."/>
            <person name="Castanera R."/>
            <person name="Culley D."/>
            <person name="Daum C."/>
            <person name="Ezra D."/>
            <person name="Gonzalez J."/>
            <person name="Henrissat B."/>
            <person name="Kuo A."/>
            <person name="Liang C."/>
            <person name="Lipzen A."/>
            <person name="Lutzoni F."/>
            <person name="Magnuson J."/>
            <person name="Mondo S."/>
            <person name="Nolan M."/>
            <person name="Ohm R."/>
            <person name="Pangilinan J."/>
            <person name="Park H.-J."/>
            <person name="Ramirez L."/>
            <person name="Alfaro M."/>
            <person name="Sun H."/>
            <person name="Tritt A."/>
            <person name="Yoshinaga Y."/>
            <person name="Zwiers L.-H."/>
            <person name="Turgeon B."/>
            <person name="Goodwin S."/>
            <person name="Spatafora J."/>
            <person name="Crous P."/>
            <person name="Grigoriev I."/>
        </authorList>
    </citation>
    <scope>NUCLEOTIDE SEQUENCE</scope>
    <source>
        <strain evidence="13">CBS 101060</strain>
    </source>
</reference>
<comment type="function">
    <text evidence="10">Involved in nucleotide metabolism via production of dUMP, the immediate precursor of thymidine nucleotides, and decreases the intracellular concentration of dUTP so that uracil cannot be incorporated into DNA.</text>
</comment>
<keyword evidence="14" id="KW-1185">Reference proteome</keyword>
<evidence type="ECO:0000259" key="12">
    <source>
        <dbReference type="Pfam" id="PF00692"/>
    </source>
</evidence>
<dbReference type="Proteomes" id="UP000799429">
    <property type="component" value="Unassembled WGS sequence"/>
</dbReference>
<comment type="subunit">
    <text evidence="5 10">Homotrimer.</text>
</comment>
<evidence type="ECO:0000256" key="2">
    <source>
        <dbReference type="ARBA" id="ARBA00003495"/>
    </source>
</evidence>
<dbReference type="EMBL" id="MU006103">
    <property type="protein sequence ID" value="KAF2836581.1"/>
    <property type="molecule type" value="Genomic_DNA"/>
</dbReference>
<gene>
    <name evidence="13" type="ORF">M501DRAFT_1059971</name>
</gene>
<dbReference type="InterPro" id="IPR029054">
    <property type="entry name" value="dUTPase-like"/>
</dbReference>
<feature type="compositionally biased region" description="Low complexity" evidence="11">
    <location>
        <begin position="49"/>
        <end position="62"/>
    </location>
</feature>
<organism evidence="13 14">
    <name type="scientific">Patellaria atrata CBS 101060</name>
    <dbReference type="NCBI Taxonomy" id="1346257"/>
    <lineage>
        <taxon>Eukaryota</taxon>
        <taxon>Fungi</taxon>
        <taxon>Dikarya</taxon>
        <taxon>Ascomycota</taxon>
        <taxon>Pezizomycotina</taxon>
        <taxon>Dothideomycetes</taxon>
        <taxon>Dothideomycetes incertae sedis</taxon>
        <taxon>Patellariales</taxon>
        <taxon>Patellariaceae</taxon>
        <taxon>Patellaria</taxon>
    </lineage>
</organism>
<accession>A0A9P4S5M7</accession>
<proteinExistence type="inferred from homology"/>
<dbReference type="PANTHER" id="PTHR11241:SF0">
    <property type="entry name" value="DEOXYURIDINE 5'-TRIPHOSPHATE NUCLEOTIDOHYDROLASE"/>
    <property type="match status" value="1"/>
</dbReference>
<comment type="catalytic activity">
    <reaction evidence="9 10">
        <text>dUTP + H2O = dUMP + diphosphate + H(+)</text>
        <dbReference type="Rhea" id="RHEA:10248"/>
        <dbReference type="ChEBI" id="CHEBI:15377"/>
        <dbReference type="ChEBI" id="CHEBI:15378"/>
        <dbReference type="ChEBI" id="CHEBI:33019"/>
        <dbReference type="ChEBI" id="CHEBI:61555"/>
        <dbReference type="ChEBI" id="CHEBI:246422"/>
        <dbReference type="EC" id="3.6.1.23"/>
    </reaction>
</comment>
<dbReference type="AlphaFoldDB" id="A0A9P4S5M7"/>
<dbReference type="OrthoDB" id="419889at2759"/>
<evidence type="ECO:0000256" key="8">
    <source>
        <dbReference type="ARBA" id="ARBA00023080"/>
    </source>
</evidence>
<dbReference type="GO" id="GO:0004170">
    <property type="term" value="F:dUTP diphosphatase activity"/>
    <property type="evidence" value="ECO:0007669"/>
    <property type="project" value="UniProtKB-UniRule"/>
</dbReference>
<dbReference type="NCBIfam" id="NF001862">
    <property type="entry name" value="PRK00601.1"/>
    <property type="match status" value="1"/>
</dbReference>
<dbReference type="CDD" id="cd07557">
    <property type="entry name" value="trimeric_dUTPase"/>
    <property type="match status" value="1"/>
</dbReference>
<evidence type="ECO:0000256" key="10">
    <source>
        <dbReference type="RuleBase" id="RU367024"/>
    </source>
</evidence>
<dbReference type="InterPro" id="IPR033704">
    <property type="entry name" value="dUTPase_trimeric"/>
</dbReference>
<feature type="region of interest" description="Disordered" evidence="11">
    <location>
        <begin position="1"/>
        <end position="64"/>
    </location>
</feature>
<dbReference type="PANTHER" id="PTHR11241">
    <property type="entry name" value="DEOXYURIDINE 5'-TRIPHOSPHATE NUCLEOTIDOHYDROLASE"/>
    <property type="match status" value="1"/>
</dbReference>
<dbReference type="SUPFAM" id="SSF51283">
    <property type="entry name" value="dUTPase-like"/>
    <property type="match status" value="1"/>
</dbReference>
<dbReference type="FunFam" id="2.70.40.10:FF:000004">
    <property type="entry name" value="Deoxyuridine triphosphatase"/>
    <property type="match status" value="1"/>
</dbReference>
<evidence type="ECO:0000256" key="7">
    <source>
        <dbReference type="ARBA" id="ARBA00022842"/>
    </source>
</evidence>
<name>A0A9P4S5M7_9PEZI</name>
<evidence type="ECO:0000256" key="11">
    <source>
        <dbReference type="SAM" id="MobiDB-lite"/>
    </source>
</evidence>
<evidence type="ECO:0000256" key="6">
    <source>
        <dbReference type="ARBA" id="ARBA00022801"/>
    </source>
</evidence>
<evidence type="ECO:0000313" key="14">
    <source>
        <dbReference type="Proteomes" id="UP000799429"/>
    </source>
</evidence>
<comment type="similarity">
    <text evidence="4 10">Belongs to the dUTPase family.</text>
</comment>
<dbReference type="GO" id="GO:0000287">
    <property type="term" value="F:magnesium ion binding"/>
    <property type="evidence" value="ECO:0007669"/>
    <property type="project" value="UniProtKB-UniRule"/>
</dbReference>
<dbReference type="GO" id="GO:0006226">
    <property type="term" value="P:dUMP biosynthetic process"/>
    <property type="evidence" value="ECO:0007669"/>
    <property type="project" value="UniProtKB-UniRule"/>
</dbReference>
<evidence type="ECO:0000256" key="1">
    <source>
        <dbReference type="ARBA" id="ARBA00001946"/>
    </source>
</evidence>
<keyword evidence="8 10" id="KW-0546">Nucleotide metabolism</keyword>
<evidence type="ECO:0000256" key="5">
    <source>
        <dbReference type="ARBA" id="ARBA00011233"/>
    </source>
</evidence>
<comment type="pathway">
    <text evidence="3 10">Pyrimidine metabolism; dUMP biosynthesis; dUMP from dCTP (dUTP route): step 2/2.</text>
</comment>
<dbReference type="Gene3D" id="2.70.40.10">
    <property type="match status" value="1"/>
</dbReference>
<sequence length="227" mass="23382">MAEETSTPAPAITHEPPSLPSSPLPKRTKIIDPTVTASIASAIPTDSRTATPTPTSMSSTAPNVPSLAPAAPITDISAPPPLQIKKLSEKGRAPTRGSAFAAGYDIYSAQSTTVPARGKALVETDIAIAVPPGTYGRIAPRSGLASKHSINVGAGVIDADYRGPLKILLFNLSDTDFSIAEGDRIAQLILERIWTPEVLMVEELEESARGVGGFGSTGGFGTPSGVV</sequence>
<dbReference type="EC" id="3.6.1.23" evidence="10"/>
<keyword evidence="10" id="KW-0479">Metal-binding</keyword>
<feature type="domain" description="dUTPase-like" evidence="12">
    <location>
        <begin position="91"/>
        <end position="218"/>
    </location>
</feature>
<evidence type="ECO:0000313" key="13">
    <source>
        <dbReference type="EMBL" id="KAF2836581.1"/>
    </source>
</evidence>
<dbReference type="GO" id="GO:0046081">
    <property type="term" value="P:dUTP catabolic process"/>
    <property type="evidence" value="ECO:0007669"/>
    <property type="project" value="UniProtKB-UniRule"/>
</dbReference>
<dbReference type="NCBIfam" id="TIGR00576">
    <property type="entry name" value="dut"/>
    <property type="match status" value="1"/>
</dbReference>
<dbReference type="InterPro" id="IPR036157">
    <property type="entry name" value="dUTPase-like_sf"/>
</dbReference>
<keyword evidence="6 10" id="KW-0378">Hydrolase</keyword>
<dbReference type="Pfam" id="PF00692">
    <property type="entry name" value="dUTPase"/>
    <property type="match status" value="1"/>
</dbReference>
<dbReference type="InterPro" id="IPR008181">
    <property type="entry name" value="dUTPase"/>
</dbReference>
<evidence type="ECO:0000256" key="9">
    <source>
        <dbReference type="ARBA" id="ARBA00047686"/>
    </source>
</evidence>
<comment type="cofactor">
    <cofactor evidence="1 10">
        <name>Mg(2+)</name>
        <dbReference type="ChEBI" id="CHEBI:18420"/>
    </cofactor>
</comment>
<comment type="caution">
    <text evidence="13">The sequence shown here is derived from an EMBL/GenBank/DDBJ whole genome shotgun (WGS) entry which is preliminary data.</text>
</comment>